<evidence type="ECO:0000313" key="2">
    <source>
        <dbReference type="Proteomes" id="UP000708208"/>
    </source>
</evidence>
<sequence length="160" mass="18097">MFGERGDWESTDDLIGPWFQMWCARYGHLECGIILAQWSPESLQKRDTNGLNPVQTAVARGFVKFASELEKIQSRATPTFPHQLHTEDFTSPMGNMSRFQRSSSSVSEDFGLKDCFFGQPDTTLELSVPSEEESRVLTLAEQIIAAMPDRIKVSWGSFKK</sequence>
<organism evidence="1 2">
    <name type="scientific">Allacma fusca</name>
    <dbReference type="NCBI Taxonomy" id="39272"/>
    <lineage>
        <taxon>Eukaryota</taxon>
        <taxon>Metazoa</taxon>
        <taxon>Ecdysozoa</taxon>
        <taxon>Arthropoda</taxon>
        <taxon>Hexapoda</taxon>
        <taxon>Collembola</taxon>
        <taxon>Symphypleona</taxon>
        <taxon>Sminthuridae</taxon>
        <taxon>Allacma</taxon>
    </lineage>
</organism>
<dbReference type="AlphaFoldDB" id="A0A8J2J0X3"/>
<name>A0A8J2J0X3_9HEXA</name>
<reference evidence="1" key="1">
    <citation type="submission" date="2021-06" db="EMBL/GenBank/DDBJ databases">
        <authorList>
            <person name="Hodson N. C."/>
            <person name="Mongue J. A."/>
            <person name="Jaron S. K."/>
        </authorList>
    </citation>
    <scope>NUCLEOTIDE SEQUENCE</scope>
</reference>
<dbReference type="OrthoDB" id="407555at2759"/>
<gene>
    <name evidence="1" type="ORF">AFUS01_LOCUS743</name>
</gene>
<accession>A0A8J2J0X3</accession>
<comment type="caution">
    <text evidence="1">The sequence shown here is derived from an EMBL/GenBank/DDBJ whole genome shotgun (WGS) entry which is preliminary data.</text>
</comment>
<evidence type="ECO:0000313" key="1">
    <source>
        <dbReference type="EMBL" id="CAG7650986.1"/>
    </source>
</evidence>
<protein>
    <submittedName>
        <fullName evidence="1">Uncharacterized protein</fullName>
    </submittedName>
</protein>
<keyword evidence="2" id="KW-1185">Reference proteome</keyword>
<dbReference type="EMBL" id="CAJVCH010003955">
    <property type="protein sequence ID" value="CAG7650986.1"/>
    <property type="molecule type" value="Genomic_DNA"/>
</dbReference>
<dbReference type="Proteomes" id="UP000708208">
    <property type="component" value="Unassembled WGS sequence"/>
</dbReference>
<proteinExistence type="predicted"/>